<evidence type="ECO:0000313" key="1">
    <source>
        <dbReference type="EMBL" id="SDL89790.1"/>
    </source>
</evidence>
<dbReference type="RefSeq" id="WP_139166791.1">
    <property type="nucleotide sequence ID" value="NZ_FNGE01000035.1"/>
</dbReference>
<keyword evidence="2" id="KW-1185">Reference proteome</keyword>
<dbReference type="EMBL" id="FNGE01000035">
    <property type="protein sequence ID" value="SDL89790.1"/>
    <property type="molecule type" value="Genomic_DNA"/>
</dbReference>
<dbReference type="Proteomes" id="UP000199555">
    <property type="component" value="Unassembled WGS sequence"/>
</dbReference>
<evidence type="ECO:0000313" key="2">
    <source>
        <dbReference type="Proteomes" id="UP000199555"/>
    </source>
</evidence>
<organism evidence="1 2">
    <name type="scientific">Paracoccus chinensis</name>
    <dbReference type="NCBI Taxonomy" id="525640"/>
    <lineage>
        <taxon>Bacteria</taxon>
        <taxon>Pseudomonadati</taxon>
        <taxon>Pseudomonadota</taxon>
        <taxon>Alphaproteobacteria</taxon>
        <taxon>Rhodobacterales</taxon>
        <taxon>Paracoccaceae</taxon>
        <taxon>Paracoccus</taxon>
    </lineage>
</organism>
<name>A0A1G9NTT8_9RHOB</name>
<proteinExistence type="predicted"/>
<gene>
    <name evidence="1" type="ORF">SAMN04487971_13510</name>
</gene>
<dbReference type="OrthoDB" id="8420607at2"/>
<protein>
    <submittedName>
        <fullName evidence="1">Uncharacterized protein</fullName>
    </submittedName>
</protein>
<accession>A0A1G9NTT8</accession>
<reference evidence="2" key="1">
    <citation type="submission" date="2016-10" db="EMBL/GenBank/DDBJ databases">
        <authorList>
            <person name="Varghese N."/>
            <person name="Submissions S."/>
        </authorList>
    </citation>
    <scope>NUCLEOTIDE SEQUENCE [LARGE SCALE GENOMIC DNA]</scope>
    <source>
        <strain evidence="2">CGMCC 1.7655</strain>
    </source>
</reference>
<sequence length="68" mass="7907">MPQQPEDEQGLSAEQIEALRAYRDPHGRRWKSRLLVEWHSSTGDEGPELRQVRNTLGPSWLLTDRLPD</sequence>
<dbReference type="AlphaFoldDB" id="A0A1G9NTT8"/>